<keyword evidence="6" id="KW-1185">Reference proteome</keyword>
<dbReference type="Pfam" id="PF00293">
    <property type="entry name" value="NUDIX"/>
    <property type="match status" value="1"/>
</dbReference>
<evidence type="ECO:0000313" key="5">
    <source>
        <dbReference type="EMBL" id="MBE1554205.1"/>
    </source>
</evidence>
<dbReference type="PROSITE" id="PS51462">
    <property type="entry name" value="NUDIX"/>
    <property type="match status" value="1"/>
</dbReference>
<protein>
    <submittedName>
        <fullName evidence="5">8-oxo-dGTP pyrophosphatase MutT (NUDIX family)</fullName>
    </submittedName>
</protein>
<dbReference type="InterPro" id="IPR000086">
    <property type="entry name" value="NUDIX_hydrolase_dom"/>
</dbReference>
<evidence type="ECO:0000259" key="4">
    <source>
        <dbReference type="PROSITE" id="PS51462"/>
    </source>
</evidence>
<dbReference type="AlphaFoldDB" id="A0A927RCB9"/>
<evidence type="ECO:0000256" key="1">
    <source>
        <dbReference type="ARBA" id="ARBA00001946"/>
    </source>
</evidence>
<dbReference type="RefSeq" id="WP_192598004.1">
    <property type="nucleotide sequence ID" value="NZ_JADBEL010000005.1"/>
</dbReference>
<dbReference type="PANTHER" id="PTHR43046">
    <property type="entry name" value="GDP-MANNOSE MANNOSYL HYDROLASE"/>
    <property type="match status" value="1"/>
</dbReference>
<comment type="similarity">
    <text evidence="3">Belongs to the Nudix hydrolase family.</text>
</comment>
<reference evidence="5" key="1">
    <citation type="submission" date="2020-10" db="EMBL/GenBank/DDBJ databases">
        <title>Genomic Encyclopedia of Type Strains, Phase IV (KMG-IV): sequencing the most valuable type-strain genomes for metagenomic binning, comparative biology and taxonomic classification.</title>
        <authorList>
            <person name="Goeker M."/>
        </authorList>
    </citation>
    <scope>NUCLEOTIDE SEQUENCE</scope>
    <source>
        <strain evidence="5">DSM 13886</strain>
    </source>
</reference>
<organism evidence="5 6">
    <name type="scientific">Sporosarcina limicola</name>
    <dbReference type="NCBI Taxonomy" id="34101"/>
    <lineage>
        <taxon>Bacteria</taxon>
        <taxon>Bacillati</taxon>
        <taxon>Bacillota</taxon>
        <taxon>Bacilli</taxon>
        <taxon>Bacillales</taxon>
        <taxon>Caryophanaceae</taxon>
        <taxon>Sporosarcina</taxon>
    </lineage>
</organism>
<dbReference type="PROSITE" id="PS00893">
    <property type="entry name" value="NUDIX_BOX"/>
    <property type="match status" value="1"/>
</dbReference>
<evidence type="ECO:0000313" key="6">
    <source>
        <dbReference type="Proteomes" id="UP000658225"/>
    </source>
</evidence>
<dbReference type="PANTHER" id="PTHR43046:SF2">
    <property type="entry name" value="8-OXO-DGTP DIPHOSPHATASE-RELATED"/>
    <property type="match status" value="1"/>
</dbReference>
<comment type="cofactor">
    <cofactor evidence="1">
        <name>Mg(2+)</name>
        <dbReference type="ChEBI" id="CHEBI:18420"/>
    </cofactor>
</comment>
<proteinExistence type="inferred from homology"/>
<dbReference type="InterPro" id="IPR020476">
    <property type="entry name" value="Nudix_hydrolase"/>
</dbReference>
<dbReference type="InterPro" id="IPR015797">
    <property type="entry name" value="NUDIX_hydrolase-like_dom_sf"/>
</dbReference>
<dbReference type="CDD" id="cd04677">
    <property type="entry name" value="NUDIX_Hydrolase"/>
    <property type="match status" value="1"/>
</dbReference>
<dbReference type="EMBL" id="JADBEL010000005">
    <property type="protein sequence ID" value="MBE1554205.1"/>
    <property type="molecule type" value="Genomic_DNA"/>
</dbReference>
<dbReference type="Gene3D" id="3.90.79.10">
    <property type="entry name" value="Nucleoside Triphosphate Pyrophosphohydrolase"/>
    <property type="match status" value="1"/>
</dbReference>
<gene>
    <name evidence="5" type="ORF">H4683_001280</name>
</gene>
<dbReference type="InterPro" id="IPR020084">
    <property type="entry name" value="NUDIX_hydrolase_CS"/>
</dbReference>
<accession>A0A927RCB9</accession>
<comment type="caution">
    <text evidence="5">The sequence shown here is derived from an EMBL/GenBank/DDBJ whole genome shotgun (WGS) entry which is preliminary data.</text>
</comment>
<dbReference type="GO" id="GO:0016787">
    <property type="term" value="F:hydrolase activity"/>
    <property type="evidence" value="ECO:0007669"/>
    <property type="project" value="UniProtKB-KW"/>
</dbReference>
<dbReference type="SUPFAM" id="SSF55811">
    <property type="entry name" value="Nudix"/>
    <property type="match status" value="1"/>
</dbReference>
<dbReference type="Proteomes" id="UP000658225">
    <property type="component" value="Unassembled WGS sequence"/>
</dbReference>
<dbReference type="PRINTS" id="PR00502">
    <property type="entry name" value="NUDIXFAMILY"/>
</dbReference>
<sequence>MGYIRELRNLVGNRPLIMTGANVILLDKENKLLLQLRTDNKCWGLAGGALEPGETLEEVAKRELYEETNLVANKLTLFNVYSGKEFYYKYPHGDEVYNVISTYICTDYEGVLKKDEDEVLDLQFFHYDNLPAELNPPEIPIITEFINTFFFKEN</sequence>
<evidence type="ECO:0000256" key="3">
    <source>
        <dbReference type="RuleBase" id="RU003476"/>
    </source>
</evidence>
<feature type="domain" description="Nudix hydrolase" evidence="4">
    <location>
        <begin position="16"/>
        <end position="147"/>
    </location>
</feature>
<name>A0A927RCB9_9BACL</name>
<keyword evidence="2 3" id="KW-0378">Hydrolase</keyword>
<evidence type="ECO:0000256" key="2">
    <source>
        <dbReference type="ARBA" id="ARBA00022801"/>
    </source>
</evidence>